<name>A0A2U3EE81_PURLI</name>
<evidence type="ECO:0000256" key="3">
    <source>
        <dbReference type="SAM" id="MobiDB-lite"/>
    </source>
</evidence>
<dbReference type="Pfam" id="PF13561">
    <property type="entry name" value="adh_short_C2"/>
    <property type="match status" value="1"/>
</dbReference>
<dbReference type="PANTHER" id="PTHR43658">
    <property type="entry name" value="SHORT-CHAIN DEHYDROGENASE/REDUCTASE"/>
    <property type="match status" value="1"/>
</dbReference>
<sequence>MTFAQEGSSRLHGGGDAEWMGRASRESDSDGSEESSRATPARSRPARILSSSPSHLGLGSSVHPPDRDIRSQHRDEAAPFTLLHRPHLGRAQIDRTTMKISGRTFIVSGGWLTSDFTNSASGLGRACVEDLIKHGANVAILDMNEDGKDLAAELGSSAKFFVCDVLDSSSISKAVEGAAAWSQQTKRPVGGVIPAAGVSTPATILDRNGSPFSLDDVDFVLGVNLRGTIDLVRQAVAHIAKSEPDADGERGVVIMVASSAAFDGQKGQISYSASKGAVASMTLPLARDLARHGIRCNTIAPSLFETRMTSAMSGKVRKSLEATFEFPRRAGRPDEFALLARQCIENSMLNGTVIRIDGGSRPSKI</sequence>
<dbReference type="InterPro" id="IPR002347">
    <property type="entry name" value="SDR_fam"/>
</dbReference>
<dbReference type="AlphaFoldDB" id="A0A2U3EE81"/>
<dbReference type="PRINTS" id="PR00081">
    <property type="entry name" value="GDHRDH"/>
</dbReference>
<dbReference type="PROSITE" id="PS00061">
    <property type="entry name" value="ADH_SHORT"/>
    <property type="match status" value="1"/>
</dbReference>
<evidence type="ECO:0000313" key="4">
    <source>
        <dbReference type="EMBL" id="PWI72819.1"/>
    </source>
</evidence>
<proteinExistence type="predicted"/>
<evidence type="ECO:0000256" key="1">
    <source>
        <dbReference type="ARBA" id="ARBA00022857"/>
    </source>
</evidence>
<protein>
    <submittedName>
        <fullName evidence="4">3-hydroxyacyl-CoA dehydrogenase</fullName>
    </submittedName>
</protein>
<organism evidence="4 5">
    <name type="scientific">Purpureocillium lilacinum</name>
    <name type="common">Paecilomyces lilacinus</name>
    <dbReference type="NCBI Taxonomy" id="33203"/>
    <lineage>
        <taxon>Eukaryota</taxon>
        <taxon>Fungi</taxon>
        <taxon>Dikarya</taxon>
        <taxon>Ascomycota</taxon>
        <taxon>Pezizomycotina</taxon>
        <taxon>Sordariomycetes</taxon>
        <taxon>Hypocreomycetidae</taxon>
        <taxon>Hypocreales</taxon>
        <taxon>Ophiocordycipitaceae</taxon>
        <taxon>Purpureocillium</taxon>
    </lineage>
</organism>
<dbReference type="PANTHER" id="PTHR43658:SF8">
    <property type="entry name" value="17-BETA-HYDROXYSTEROID DEHYDROGENASE 14-RELATED"/>
    <property type="match status" value="1"/>
</dbReference>
<keyword evidence="2" id="KW-0560">Oxidoreductase</keyword>
<dbReference type="InterPro" id="IPR036291">
    <property type="entry name" value="NAD(P)-bd_dom_sf"/>
</dbReference>
<dbReference type="GO" id="GO:0016491">
    <property type="term" value="F:oxidoreductase activity"/>
    <property type="evidence" value="ECO:0007669"/>
    <property type="project" value="UniProtKB-KW"/>
</dbReference>
<evidence type="ECO:0000313" key="5">
    <source>
        <dbReference type="Proteomes" id="UP000245956"/>
    </source>
</evidence>
<feature type="region of interest" description="Disordered" evidence="3">
    <location>
        <begin position="1"/>
        <end position="69"/>
    </location>
</feature>
<reference evidence="4 5" key="1">
    <citation type="journal article" date="2016" name="Front. Microbiol.">
        <title>Genome and transcriptome sequences reveal the specific parasitism of the nematophagous Purpureocillium lilacinum 36-1.</title>
        <authorList>
            <person name="Xie J."/>
            <person name="Li S."/>
            <person name="Mo C."/>
            <person name="Xiao X."/>
            <person name="Peng D."/>
            <person name="Wang G."/>
            <person name="Xiao Y."/>
        </authorList>
    </citation>
    <scope>NUCLEOTIDE SEQUENCE [LARGE SCALE GENOMIC DNA]</scope>
    <source>
        <strain evidence="4 5">36-1</strain>
    </source>
</reference>
<comment type="caution">
    <text evidence="4">The sequence shown here is derived from an EMBL/GenBank/DDBJ whole genome shotgun (WGS) entry which is preliminary data.</text>
</comment>
<keyword evidence="1" id="KW-0521">NADP</keyword>
<evidence type="ECO:0000256" key="2">
    <source>
        <dbReference type="ARBA" id="ARBA00023002"/>
    </source>
</evidence>
<dbReference type="InterPro" id="IPR020904">
    <property type="entry name" value="Sc_DH/Rdtase_CS"/>
</dbReference>
<dbReference type="EMBL" id="LCWV01000005">
    <property type="protein sequence ID" value="PWI72819.1"/>
    <property type="molecule type" value="Genomic_DNA"/>
</dbReference>
<dbReference type="SUPFAM" id="SSF51735">
    <property type="entry name" value="NAD(P)-binding Rossmann-fold domains"/>
    <property type="match status" value="1"/>
</dbReference>
<accession>A0A2U3EE81</accession>
<dbReference type="Gene3D" id="3.40.50.720">
    <property type="entry name" value="NAD(P)-binding Rossmann-like Domain"/>
    <property type="match status" value="1"/>
</dbReference>
<dbReference type="Proteomes" id="UP000245956">
    <property type="component" value="Unassembled WGS sequence"/>
</dbReference>
<feature type="compositionally biased region" description="Low complexity" evidence="3">
    <location>
        <begin position="37"/>
        <end position="61"/>
    </location>
</feature>
<gene>
    <name evidence="4" type="ORF">PCL_09834</name>
</gene>